<dbReference type="InterPro" id="IPR000679">
    <property type="entry name" value="Znf_GATA"/>
</dbReference>
<feature type="region of interest" description="Disordered" evidence="7">
    <location>
        <begin position="1463"/>
        <end position="1506"/>
    </location>
</feature>
<dbReference type="GO" id="GO:0006338">
    <property type="term" value="P:chromatin remodeling"/>
    <property type="evidence" value="ECO:0007669"/>
    <property type="project" value="InterPro"/>
</dbReference>
<evidence type="ECO:0000256" key="7">
    <source>
        <dbReference type="SAM" id="MobiDB-lite"/>
    </source>
</evidence>
<feature type="compositionally biased region" description="Basic and acidic residues" evidence="7">
    <location>
        <begin position="1623"/>
        <end position="1634"/>
    </location>
</feature>
<feature type="region of interest" description="Disordered" evidence="7">
    <location>
        <begin position="1751"/>
        <end position="1825"/>
    </location>
</feature>
<feature type="compositionally biased region" description="Polar residues" evidence="7">
    <location>
        <begin position="85"/>
        <end position="110"/>
    </location>
</feature>
<dbReference type="InterPro" id="IPR013088">
    <property type="entry name" value="Znf_NHR/GATA"/>
</dbReference>
<dbReference type="GO" id="GO:0008270">
    <property type="term" value="F:zinc ion binding"/>
    <property type="evidence" value="ECO:0007669"/>
    <property type="project" value="UniProtKB-KW"/>
</dbReference>
<evidence type="ECO:0000256" key="1">
    <source>
        <dbReference type="ARBA" id="ARBA00004123"/>
    </source>
</evidence>
<dbReference type="InterPro" id="IPR006939">
    <property type="entry name" value="SNF5"/>
</dbReference>
<feature type="compositionally biased region" description="Polar residues" evidence="7">
    <location>
        <begin position="1892"/>
        <end position="1915"/>
    </location>
</feature>
<proteinExistence type="inferred from homology"/>
<keyword evidence="5" id="KW-0539">Nucleus</keyword>
<feature type="compositionally biased region" description="Low complexity" evidence="7">
    <location>
        <begin position="584"/>
        <end position="600"/>
    </location>
</feature>
<feature type="compositionally biased region" description="Polar residues" evidence="7">
    <location>
        <begin position="150"/>
        <end position="173"/>
    </location>
</feature>
<feature type="compositionally biased region" description="Basic and acidic residues" evidence="7">
    <location>
        <begin position="1864"/>
        <end position="1875"/>
    </location>
</feature>
<feature type="compositionally biased region" description="Polar residues" evidence="7">
    <location>
        <begin position="1652"/>
        <end position="1672"/>
    </location>
</feature>
<evidence type="ECO:0000256" key="5">
    <source>
        <dbReference type="ARBA" id="ARBA00023242"/>
    </source>
</evidence>
<dbReference type="SUPFAM" id="SSF57716">
    <property type="entry name" value="Glucocorticoid receptor-like (DNA-binding domain)"/>
    <property type="match status" value="1"/>
</dbReference>
<evidence type="ECO:0000259" key="8">
    <source>
        <dbReference type="PROSITE" id="PS50114"/>
    </source>
</evidence>
<keyword evidence="6" id="KW-0863">Zinc-finger</keyword>
<evidence type="ECO:0000313" key="9">
    <source>
        <dbReference type="EMBL" id="TPX59914.1"/>
    </source>
</evidence>
<feature type="compositionally biased region" description="Low complexity" evidence="7">
    <location>
        <begin position="871"/>
        <end position="884"/>
    </location>
</feature>
<feature type="compositionally biased region" description="Basic and acidic residues" evidence="7">
    <location>
        <begin position="121"/>
        <end position="148"/>
    </location>
</feature>
<feature type="compositionally biased region" description="Basic and acidic residues" evidence="7">
    <location>
        <begin position="693"/>
        <end position="702"/>
    </location>
</feature>
<keyword evidence="6" id="KW-0862">Zinc</keyword>
<feature type="region of interest" description="Disordered" evidence="7">
    <location>
        <begin position="1072"/>
        <end position="1154"/>
    </location>
</feature>
<feature type="compositionally biased region" description="Polar residues" evidence="7">
    <location>
        <begin position="644"/>
        <end position="656"/>
    </location>
</feature>
<evidence type="ECO:0000313" key="10">
    <source>
        <dbReference type="Proteomes" id="UP000318582"/>
    </source>
</evidence>
<dbReference type="Pfam" id="PF04855">
    <property type="entry name" value="SNF5"/>
    <property type="match status" value="1"/>
</dbReference>
<feature type="compositionally biased region" description="Low complexity" evidence="7">
    <location>
        <begin position="1777"/>
        <end position="1820"/>
    </location>
</feature>
<name>A0A507E7Z2_9FUNG</name>
<sequence length="1915" mass="209155">MEQDSTEVDVAVQPDDPASSLDSPSGISQVTGDPGPNEKPGPLVSNVREQREPQKVQQTHSGTPPSEQPSAEANQDRMIGAPDLVSQTPSTTFSIQTAQTPQSPVFSPQTIAEHGAQSISPDHRTGKTEIERDMPPEKDVPTTEDHHQSHTSAPLGTLQQWSTTSSPYPQSGPHQKAFLPGVNLSPSTVSVPGFEAWDRQSRLPSGSPAVPPQLPDVGSKDSKFDQQALLPIGLPSSQGYLMHTLQRSAAGPVVPGSEPTLTNTLPTTQPTTIYHPPVAHELYPQKSVSPTSGGSPISQAQGDVIAQSGAGPPPLGVPQIISPLIAHPGLPQTFVQNPTQFRPNIKMLHQMHALRMQSAGVPPMQTGMLPLRPSPVISPDTQTGGATSTNLTPGSPTQIRPFPMISGQPTFQPQIRPHQIISGQLNTPRNTLSPTGASHSGNLPLLSSAEAGGALQKISPVWSSPAPNFRSDTGQGAAVPHPFYPHQTPAELNLVQGGLLPANSSGFASGHAHVNDAQQFNHLASPVSLSAAQSVSRPTILRQFPLPGNTSTSEVRQIQPTATVQPQLEEHPRGETRHVLPNASITTQPSSSPSSTSSLPATHGTLPTVEDAHQRVTPTDPPKGQEAEAENEWESPPQDHRPTLSPTTSHPRQSHGSHSEPVPDTVPTPQGDPDMSEPPIIRQISDGPSSVKTPEDSPHVLREMNPFPSVGVSDELSGEIVDDPRGSADHPPLGKTDSSNPAETHQSPLSATQDQTLPMYQSSVSDDKSVVHQSEVHEQPLPAASANTAQDSLPQGVTEVPHDKMDSHPGSERHPSEASHPAGTPGPNEDEMEYARTEDDNPGAELSSSLRPQSSFYEAMRREIAQERLQSEQAGQSQQGSTAAMEVDEQAPSGLPQPDVFQPRVPAASQPMEGSPYAGQPPQLSQQMFPSPTPHPSSFPPPSEHYQARMHIPPQFSVPSQPSEMSQAQARMERMRTLSQQRDQSGHQALLAPMPPASASNPFPPQVQNPIGRINSSSHQPLAASAAGLPNMMVSDGTAGPVSHPASQLASLANVVGLGLSHQELRAHNANRLTSETPGARHRLSSADYPQNSAASGAGYAPLNAGEPEQLPQPALFPETHRPMSMSTPEGYPPTQTGNSMLDSAEQNKVSSASQPPYRDPYIVWEKSLDVYLERESLYATAVKTQILRQRALIEEKAKEVDYLRRKYSQELGQSHYPLELVVGRKRKLTEDLCFPEQRLLEVADQQEALVPIRLDLDVDGIKVRDTFTWNMHETLVQPVQFAEMMCEDLHLPAAIFIPAIEKAINEQISDFYQHAPSALTNAQNETRGSEGMETNDKDAPELRTVIKLDITVGNHCLVDQFEWDLNCKRNNPEVFADHMCNELALGLEFKTAIAHQIREQIQTFAKSLLLVDHQFDGAPIDDEDLAACFLPPVDRLHVHRSLKDKAMFGPYYNPVTDLEIEKMEKDRERDTRRKRRQTQRSRRAISLPDREFPKTNRTGPLTYNPLEVVDPLAPLPAGPITRRNATRKTRGMLVEPLVPAVAPVLVVPEKEILAASPPNEMALVRGWSCENCGVSAAATPWIRKNSAGEMVLCDDCGLHLSRFGTARPVARPRKASSGSSHGGERSVNRRDSEQQATGTDTSQPTGPPRLDTSTTNLPSPNSGQLASGASQTHSMQFKIPLPTWLPLCRDALLRLYPDDQFDVVPKGRTGELRLKCHDCPGKLYQTGPGESLTNFEIHLKNRHHRANVNARLTQSQPPLDNYERRNSHSLQPISHPPRSQSEQQRHPQQQQQQHPHLYSQQHPHQQPRPQQHHQQYPPHYNSTSDYVLQPRQYQTPSPFEAGLTMNDLQQQQQQRHASYQNRQRHEQDVHGHEDDDRDDQDYVASVRRGSTHSAMSGHSSQSGWDETNRTSWNR</sequence>
<feature type="compositionally biased region" description="Polar residues" evidence="7">
    <location>
        <begin position="785"/>
        <end position="795"/>
    </location>
</feature>
<feature type="compositionally biased region" description="Basic and acidic residues" evidence="7">
    <location>
        <begin position="859"/>
        <end position="870"/>
    </location>
</feature>
<dbReference type="STRING" id="109895.A0A507E7Z2"/>
<dbReference type="GO" id="GO:0000228">
    <property type="term" value="C:nuclear chromosome"/>
    <property type="evidence" value="ECO:0007669"/>
    <property type="project" value="InterPro"/>
</dbReference>
<feature type="compositionally biased region" description="Basic and acidic residues" evidence="7">
    <location>
        <begin position="765"/>
        <end position="778"/>
    </location>
</feature>
<feature type="compositionally biased region" description="Polar residues" evidence="7">
    <location>
        <begin position="1635"/>
        <end position="1645"/>
    </location>
</feature>
<keyword evidence="4" id="KW-0804">Transcription</keyword>
<feature type="compositionally biased region" description="Polar residues" evidence="7">
    <location>
        <begin position="55"/>
        <end position="73"/>
    </location>
</feature>
<feature type="compositionally biased region" description="Basic residues" evidence="7">
    <location>
        <begin position="1473"/>
        <end position="1484"/>
    </location>
</feature>
<organism evidence="9 10">
    <name type="scientific">Powellomyces hirtus</name>
    <dbReference type="NCBI Taxonomy" id="109895"/>
    <lineage>
        <taxon>Eukaryota</taxon>
        <taxon>Fungi</taxon>
        <taxon>Fungi incertae sedis</taxon>
        <taxon>Chytridiomycota</taxon>
        <taxon>Chytridiomycota incertae sedis</taxon>
        <taxon>Chytridiomycetes</taxon>
        <taxon>Spizellomycetales</taxon>
        <taxon>Powellomycetaceae</taxon>
        <taxon>Powellomyces</taxon>
    </lineage>
</organism>
<feature type="compositionally biased region" description="Polar residues" evidence="7">
    <location>
        <begin position="736"/>
        <end position="764"/>
    </location>
</feature>
<evidence type="ECO:0000256" key="4">
    <source>
        <dbReference type="ARBA" id="ARBA00023163"/>
    </source>
</evidence>
<feature type="domain" description="GATA-type" evidence="8">
    <location>
        <begin position="1564"/>
        <end position="1631"/>
    </location>
</feature>
<dbReference type="PANTHER" id="PTHR10019">
    <property type="entry name" value="SNF5"/>
    <property type="match status" value="1"/>
</dbReference>
<feature type="region of interest" description="Disordered" evidence="7">
    <location>
        <begin position="1"/>
        <end position="180"/>
    </location>
</feature>
<feature type="compositionally biased region" description="Basic and acidic residues" evidence="7">
    <location>
        <begin position="1463"/>
        <end position="1472"/>
    </location>
</feature>
<feature type="compositionally biased region" description="Low complexity" evidence="7">
    <location>
        <begin position="14"/>
        <end position="25"/>
    </location>
</feature>
<accession>A0A507E7Z2</accession>
<comment type="caution">
    <text evidence="9">The sequence shown here is derived from an EMBL/GenBank/DDBJ whole genome shotgun (WGS) entry which is preliminary data.</text>
</comment>
<feature type="compositionally biased region" description="Polar residues" evidence="7">
    <location>
        <begin position="846"/>
        <end position="856"/>
    </location>
</feature>
<dbReference type="GO" id="GO:0006355">
    <property type="term" value="P:regulation of DNA-templated transcription"/>
    <property type="evidence" value="ECO:0007669"/>
    <property type="project" value="InterPro"/>
</dbReference>
<evidence type="ECO:0000256" key="3">
    <source>
        <dbReference type="ARBA" id="ARBA00023015"/>
    </source>
</evidence>
<reference evidence="9 10" key="1">
    <citation type="journal article" date="2019" name="Sci. Rep.">
        <title>Comparative genomics of chytrid fungi reveal insights into the obligate biotrophic and pathogenic lifestyle of Synchytrium endobioticum.</title>
        <authorList>
            <person name="van de Vossenberg B.T.L.H."/>
            <person name="Warris S."/>
            <person name="Nguyen H.D.T."/>
            <person name="van Gent-Pelzer M.P.E."/>
            <person name="Joly D.L."/>
            <person name="van de Geest H.C."/>
            <person name="Bonants P.J.M."/>
            <person name="Smith D.S."/>
            <person name="Levesque C.A."/>
            <person name="van der Lee T.A.J."/>
        </authorList>
    </citation>
    <scope>NUCLEOTIDE SEQUENCE [LARGE SCALE GENOMIC DNA]</scope>
    <source>
        <strain evidence="9 10">CBS 809.83</strain>
    </source>
</reference>
<feature type="region of interest" description="Disordered" evidence="7">
    <location>
        <begin position="1609"/>
        <end position="1672"/>
    </location>
</feature>
<evidence type="ECO:0000256" key="2">
    <source>
        <dbReference type="ARBA" id="ARBA00010239"/>
    </source>
</evidence>
<feature type="region of interest" description="Disordered" evidence="7">
    <location>
        <begin position="198"/>
        <end position="221"/>
    </location>
</feature>
<comment type="subcellular location">
    <subcellularLocation>
        <location evidence="1">Nucleus</location>
    </subcellularLocation>
</comment>
<dbReference type="GO" id="GO:0043565">
    <property type="term" value="F:sequence-specific DNA binding"/>
    <property type="evidence" value="ECO:0007669"/>
    <property type="project" value="InterPro"/>
</dbReference>
<feature type="region of interest" description="Disordered" evidence="7">
    <location>
        <begin position="581"/>
        <end position="947"/>
    </location>
</feature>
<feature type="region of interest" description="Disordered" evidence="7">
    <location>
        <begin position="1849"/>
        <end position="1915"/>
    </location>
</feature>
<feature type="compositionally biased region" description="Basic and acidic residues" evidence="7">
    <location>
        <begin position="800"/>
        <end position="817"/>
    </location>
</feature>
<keyword evidence="10" id="KW-1185">Reference proteome</keyword>
<protein>
    <recommendedName>
        <fullName evidence="8">GATA-type domain-containing protein</fullName>
    </recommendedName>
</protein>
<comment type="similarity">
    <text evidence="2">Belongs to the SNF5 family.</text>
</comment>
<dbReference type="PROSITE" id="PS50114">
    <property type="entry name" value="GATA_ZN_FINGER_2"/>
    <property type="match status" value="1"/>
</dbReference>
<feature type="compositionally biased region" description="Polar residues" evidence="7">
    <location>
        <begin position="1134"/>
        <end position="1154"/>
    </location>
</feature>
<evidence type="ECO:0000256" key="6">
    <source>
        <dbReference type="PROSITE-ProRule" id="PRU00094"/>
    </source>
</evidence>
<keyword evidence="3" id="KW-0805">Transcription regulation</keyword>
<keyword evidence="6" id="KW-0479">Metal-binding</keyword>
<dbReference type="EMBL" id="QEAQ01000020">
    <property type="protein sequence ID" value="TPX59914.1"/>
    <property type="molecule type" value="Genomic_DNA"/>
</dbReference>
<dbReference type="Proteomes" id="UP000318582">
    <property type="component" value="Unassembled WGS sequence"/>
</dbReference>
<gene>
    <name evidence="9" type="ORF">PhCBS80983_g02132</name>
</gene>
<feature type="compositionally biased region" description="Pro residues" evidence="7">
    <location>
        <begin position="931"/>
        <end position="943"/>
    </location>
</feature>
<dbReference type="Gene3D" id="3.30.50.10">
    <property type="entry name" value="Erythroid Transcription Factor GATA-1, subunit A"/>
    <property type="match status" value="1"/>
</dbReference>